<dbReference type="InterPro" id="IPR036420">
    <property type="entry name" value="BRCT_dom_sf"/>
</dbReference>
<dbReference type="Proteomes" id="UP001642464">
    <property type="component" value="Unassembled WGS sequence"/>
</dbReference>
<proteinExistence type="predicted"/>
<evidence type="ECO:0000313" key="4">
    <source>
        <dbReference type="Proteomes" id="UP001642464"/>
    </source>
</evidence>
<feature type="domain" description="WGR" evidence="2">
    <location>
        <begin position="8"/>
        <end position="74"/>
    </location>
</feature>
<accession>A0ABP0SNZ9</accession>
<dbReference type="Pfam" id="PF05406">
    <property type="entry name" value="WGR"/>
    <property type="match status" value="1"/>
</dbReference>
<dbReference type="InterPro" id="IPR049809">
    <property type="entry name" value="YehF/YfeS-like_WGR"/>
</dbReference>
<comment type="caution">
    <text evidence="3">The sequence shown here is derived from an EMBL/GenBank/DDBJ whole genome shotgun (WGS) entry which is preliminary data.</text>
</comment>
<keyword evidence="3" id="KW-0436">Ligase</keyword>
<evidence type="ECO:0000313" key="3">
    <source>
        <dbReference type="EMBL" id="CAK9114116.1"/>
    </source>
</evidence>
<dbReference type="CDD" id="cd17748">
    <property type="entry name" value="BRCT_DNA_ligase_like"/>
    <property type="match status" value="1"/>
</dbReference>
<dbReference type="CDD" id="cd07996">
    <property type="entry name" value="WGR_MMR_like"/>
    <property type="match status" value="1"/>
</dbReference>
<evidence type="ECO:0000259" key="1">
    <source>
        <dbReference type="Pfam" id="PF00533"/>
    </source>
</evidence>
<dbReference type="EMBL" id="CAXAMM010044306">
    <property type="protein sequence ID" value="CAK9114116.1"/>
    <property type="molecule type" value="Genomic_DNA"/>
</dbReference>
<gene>
    <name evidence="3" type="ORF">SCF082_LOCUS52865</name>
</gene>
<sequence>MMKRSVRCEFSEGASNKFWECYQVGSQVESGHGKIGGAPSTSIKCFDSDFKACKFYEAQLASKLKKGYVESGKAKILGKAAPKIHKVEMKAAAMKVMKVAVKAKAAPMKAMKAAGGGKLKGKILCFTGALAIKRSLAKSLATKEGAKVTGSVSHNTDILVVGKDAGSKIVKGSGKMQYWDEKKFLKTVGFA</sequence>
<dbReference type="InterPro" id="IPR008893">
    <property type="entry name" value="WGR_domain"/>
</dbReference>
<dbReference type="SUPFAM" id="SSF52113">
    <property type="entry name" value="BRCT domain"/>
    <property type="match status" value="1"/>
</dbReference>
<dbReference type="InterPro" id="IPR001357">
    <property type="entry name" value="BRCT_dom"/>
</dbReference>
<dbReference type="Gene3D" id="3.40.50.10190">
    <property type="entry name" value="BRCT domain"/>
    <property type="match status" value="1"/>
</dbReference>
<protein>
    <submittedName>
        <fullName evidence="3">DNA ligase (Polydeoxyribonucleotide synthase [NAD(+)])</fullName>
    </submittedName>
</protein>
<dbReference type="Pfam" id="PF00533">
    <property type="entry name" value="BRCT"/>
    <property type="match status" value="1"/>
</dbReference>
<dbReference type="Gene3D" id="2.20.140.10">
    <property type="entry name" value="WGR domain"/>
    <property type="match status" value="1"/>
</dbReference>
<keyword evidence="4" id="KW-1185">Reference proteome</keyword>
<evidence type="ECO:0000259" key="2">
    <source>
        <dbReference type="Pfam" id="PF05406"/>
    </source>
</evidence>
<feature type="domain" description="BRCT" evidence="1">
    <location>
        <begin position="118"/>
        <end position="170"/>
    </location>
</feature>
<organism evidence="3 4">
    <name type="scientific">Durusdinium trenchii</name>
    <dbReference type="NCBI Taxonomy" id="1381693"/>
    <lineage>
        <taxon>Eukaryota</taxon>
        <taxon>Sar</taxon>
        <taxon>Alveolata</taxon>
        <taxon>Dinophyceae</taxon>
        <taxon>Suessiales</taxon>
        <taxon>Symbiodiniaceae</taxon>
        <taxon>Durusdinium</taxon>
    </lineage>
</organism>
<dbReference type="GO" id="GO:0016874">
    <property type="term" value="F:ligase activity"/>
    <property type="evidence" value="ECO:0007669"/>
    <property type="project" value="UniProtKB-KW"/>
</dbReference>
<name>A0ABP0SNZ9_9DINO</name>
<reference evidence="3 4" key="1">
    <citation type="submission" date="2024-02" db="EMBL/GenBank/DDBJ databases">
        <authorList>
            <person name="Chen Y."/>
            <person name="Shah S."/>
            <person name="Dougan E. K."/>
            <person name="Thang M."/>
            <person name="Chan C."/>
        </authorList>
    </citation>
    <scope>NUCLEOTIDE SEQUENCE [LARGE SCALE GENOMIC DNA]</scope>
</reference>